<accession>A0A7C9NQD2</accession>
<sequence length="507" mass="57280">MTKSLHPRSKGLLASQLPGDDLPGSRELTGREYLRVSEDRSKRMKSPAQQHEDNERACAAHRITLGEPYREGRAVSASRYSTDVRDDFDRLMTDLRNREFGADVLVLWESSRGSRRVLEWVTMLDLLERQGIFVFVTTHGRLYDPANPRDRRGLIDDANDSEYESAKIAQRIRRDMAANAAEGRPHGLCPVGLRPVYHERTGKLITWEADPETAPMIVDLFTLYRRGRSGRSIAKEFKERGYRNKLGNPYSPAHLRDMATRAAYTGLRVHHGELIEGTWDAIVERDLWWDVQRILAEPAHQSTKPRFGSVKHEYTRTMRCAKCLGPITTLDSKRGDYMCQTGGCARITKAPVDAILNAVIEDFLAQADFTARVARRVDTPQVRALEIAIAQLRAELEEAENAVPANVSEARMFARIIEDIKPKLADKQAQLRGLTTPSELASLLASDDGSPVADAVTRWRDAPVEIRRKIAKILLSPQYLGQVRINPRTPGKRLPPHERLTWVRDAA</sequence>
<feature type="coiled-coil region" evidence="3">
    <location>
        <begin position="382"/>
        <end position="409"/>
    </location>
</feature>
<evidence type="ECO:0000256" key="1">
    <source>
        <dbReference type="ARBA" id="ARBA00023125"/>
    </source>
</evidence>
<keyword evidence="7" id="KW-1185">Reference proteome</keyword>
<comment type="caution">
    <text evidence="6">The sequence shown here is derived from an EMBL/GenBank/DDBJ whole genome shotgun (WGS) entry which is preliminary data.</text>
</comment>
<proteinExistence type="predicted"/>
<dbReference type="Pfam" id="PF00239">
    <property type="entry name" value="Resolvase"/>
    <property type="match status" value="1"/>
</dbReference>
<dbReference type="Gene3D" id="3.40.50.1390">
    <property type="entry name" value="Resolvase, N-terminal catalytic domain"/>
    <property type="match status" value="1"/>
</dbReference>
<dbReference type="RefSeq" id="WP_161481771.1">
    <property type="nucleotide sequence ID" value="NZ_WXEW01000007.1"/>
</dbReference>
<feature type="region of interest" description="Disordered" evidence="4">
    <location>
        <begin position="1"/>
        <end position="55"/>
    </location>
</feature>
<dbReference type="Proteomes" id="UP000479526">
    <property type="component" value="Unassembled WGS sequence"/>
</dbReference>
<dbReference type="InterPro" id="IPR050639">
    <property type="entry name" value="SSR_resolvase"/>
</dbReference>
<dbReference type="CDD" id="cd00338">
    <property type="entry name" value="Ser_Recombinase"/>
    <property type="match status" value="1"/>
</dbReference>
<dbReference type="InterPro" id="IPR038109">
    <property type="entry name" value="DNA_bind_recomb_sf"/>
</dbReference>
<feature type="compositionally biased region" description="Basic and acidic residues" evidence="4">
    <location>
        <begin position="28"/>
        <end position="41"/>
    </location>
</feature>
<dbReference type="PROSITE" id="PS51737">
    <property type="entry name" value="RECOMBINASE_DNA_BIND"/>
    <property type="match status" value="1"/>
</dbReference>
<keyword evidence="3" id="KW-0175">Coiled coil</keyword>
<dbReference type="PANTHER" id="PTHR30461">
    <property type="entry name" value="DNA-INVERTASE FROM LAMBDOID PROPHAGE"/>
    <property type="match status" value="1"/>
</dbReference>
<dbReference type="InterPro" id="IPR011109">
    <property type="entry name" value="DNA_bind_recombinase_dom"/>
</dbReference>
<name>A0A7C9NQD2_9ACTN</name>
<organism evidence="6 7">
    <name type="scientific">Herbidospora solisilvae</name>
    <dbReference type="NCBI Taxonomy" id="2696284"/>
    <lineage>
        <taxon>Bacteria</taxon>
        <taxon>Bacillati</taxon>
        <taxon>Actinomycetota</taxon>
        <taxon>Actinomycetes</taxon>
        <taxon>Streptosporangiales</taxon>
        <taxon>Streptosporangiaceae</taxon>
        <taxon>Herbidospora</taxon>
    </lineage>
</organism>
<dbReference type="Pfam" id="PF07508">
    <property type="entry name" value="Recombinase"/>
    <property type="match status" value="1"/>
</dbReference>
<dbReference type="GO" id="GO:0003677">
    <property type="term" value="F:DNA binding"/>
    <property type="evidence" value="ECO:0007669"/>
    <property type="project" value="UniProtKB-KW"/>
</dbReference>
<dbReference type="PANTHER" id="PTHR30461:SF2">
    <property type="entry name" value="SERINE RECOMBINASE PINE-RELATED"/>
    <property type="match status" value="1"/>
</dbReference>
<dbReference type="InterPro" id="IPR006119">
    <property type="entry name" value="Resolv_N"/>
</dbReference>
<dbReference type="SUPFAM" id="SSF53041">
    <property type="entry name" value="Resolvase-like"/>
    <property type="match status" value="1"/>
</dbReference>
<dbReference type="AlphaFoldDB" id="A0A7C9NQD2"/>
<keyword evidence="1" id="KW-0238">DNA-binding</keyword>
<protein>
    <submittedName>
        <fullName evidence="6">Recombinase family protein</fullName>
    </submittedName>
</protein>
<gene>
    <name evidence="6" type="ORF">GT755_23255</name>
</gene>
<dbReference type="SMART" id="SM00857">
    <property type="entry name" value="Resolvase"/>
    <property type="match status" value="1"/>
</dbReference>
<evidence type="ECO:0000256" key="4">
    <source>
        <dbReference type="SAM" id="MobiDB-lite"/>
    </source>
</evidence>
<dbReference type="GO" id="GO:0000150">
    <property type="term" value="F:DNA strand exchange activity"/>
    <property type="evidence" value="ECO:0007669"/>
    <property type="project" value="InterPro"/>
</dbReference>
<feature type="domain" description="Recombinase" evidence="5">
    <location>
        <begin position="190"/>
        <end position="301"/>
    </location>
</feature>
<evidence type="ECO:0000256" key="3">
    <source>
        <dbReference type="SAM" id="Coils"/>
    </source>
</evidence>
<evidence type="ECO:0000259" key="5">
    <source>
        <dbReference type="PROSITE" id="PS51737"/>
    </source>
</evidence>
<evidence type="ECO:0000313" key="7">
    <source>
        <dbReference type="Proteomes" id="UP000479526"/>
    </source>
</evidence>
<dbReference type="EMBL" id="WXEW01000007">
    <property type="protein sequence ID" value="NAS24596.1"/>
    <property type="molecule type" value="Genomic_DNA"/>
</dbReference>
<dbReference type="Gene3D" id="3.90.1750.20">
    <property type="entry name" value="Putative Large Serine Recombinase, Chain B, Domain 2"/>
    <property type="match status" value="1"/>
</dbReference>
<keyword evidence="2" id="KW-0233">DNA recombination</keyword>
<evidence type="ECO:0000313" key="6">
    <source>
        <dbReference type="EMBL" id="NAS24596.1"/>
    </source>
</evidence>
<reference evidence="6 7" key="1">
    <citation type="submission" date="2020-01" db="EMBL/GenBank/DDBJ databases">
        <title>Herbidospora sp. NEAU-GS84 nov., a novel actinomycete isolated from soil.</title>
        <authorList>
            <person name="Han L."/>
        </authorList>
    </citation>
    <scope>NUCLEOTIDE SEQUENCE [LARGE SCALE GENOMIC DNA]</scope>
    <source>
        <strain evidence="6 7">NEAU-GS84</strain>
    </source>
</reference>
<dbReference type="InterPro" id="IPR036162">
    <property type="entry name" value="Resolvase-like_N_sf"/>
</dbReference>
<evidence type="ECO:0000256" key="2">
    <source>
        <dbReference type="ARBA" id="ARBA00023172"/>
    </source>
</evidence>